<evidence type="ECO:0000256" key="8">
    <source>
        <dbReference type="ARBA" id="ARBA00023125"/>
    </source>
</evidence>
<dbReference type="NCBIfam" id="TIGR00614">
    <property type="entry name" value="recQ_fam"/>
    <property type="match status" value="1"/>
</dbReference>
<dbReference type="GO" id="GO:0009378">
    <property type="term" value="F:four-way junction helicase activity"/>
    <property type="evidence" value="ECO:0007669"/>
    <property type="project" value="TreeGrafter"/>
</dbReference>
<dbReference type="EMBL" id="CAJOBE010002685">
    <property type="protein sequence ID" value="CAF3837616.1"/>
    <property type="molecule type" value="Genomic_DNA"/>
</dbReference>
<keyword evidence="8" id="KW-0238">DNA-binding</keyword>
<keyword evidence="5 13" id="KW-0378">Hydrolase</keyword>
<keyword evidence="9" id="KW-0413">Isomerase</keyword>
<dbReference type="Proteomes" id="UP000663874">
    <property type="component" value="Unassembled WGS sequence"/>
</dbReference>
<dbReference type="GO" id="GO:0005737">
    <property type="term" value="C:cytoplasm"/>
    <property type="evidence" value="ECO:0007669"/>
    <property type="project" value="TreeGrafter"/>
</dbReference>
<feature type="domain" description="Helicase C-terminal" evidence="16">
    <location>
        <begin position="232"/>
        <end position="388"/>
    </location>
</feature>
<evidence type="ECO:0000256" key="5">
    <source>
        <dbReference type="ARBA" id="ARBA00022801"/>
    </source>
</evidence>
<dbReference type="SUPFAM" id="SSF52540">
    <property type="entry name" value="P-loop containing nucleoside triphosphate hydrolases"/>
    <property type="match status" value="1"/>
</dbReference>
<evidence type="ECO:0000256" key="3">
    <source>
        <dbReference type="ARBA" id="ARBA00022723"/>
    </source>
</evidence>
<dbReference type="GO" id="GO:0043138">
    <property type="term" value="F:3'-5' DNA helicase activity"/>
    <property type="evidence" value="ECO:0007669"/>
    <property type="project" value="UniProtKB-EC"/>
</dbReference>
<gene>
    <name evidence="17" type="ORF">FNK824_LOCUS17144</name>
</gene>
<evidence type="ECO:0000256" key="4">
    <source>
        <dbReference type="ARBA" id="ARBA00022741"/>
    </source>
</evidence>
<dbReference type="InterPro" id="IPR011545">
    <property type="entry name" value="DEAD/DEAH_box_helicase_dom"/>
</dbReference>
<dbReference type="Gene3D" id="3.40.50.300">
    <property type="entry name" value="P-loop containing nucleotide triphosphate hydrolases"/>
    <property type="match status" value="2"/>
</dbReference>
<comment type="caution">
    <text evidence="17">The sequence shown here is derived from an EMBL/GenBank/DDBJ whole genome shotgun (WGS) entry which is preliminary data.</text>
</comment>
<dbReference type="SMART" id="SM00490">
    <property type="entry name" value="HELICc"/>
    <property type="match status" value="1"/>
</dbReference>
<comment type="similarity">
    <text evidence="2 13">Belongs to the helicase family. RecQ subfamily.</text>
</comment>
<accession>A0A819DFR8</accession>
<evidence type="ECO:0000259" key="15">
    <source>
        <dbReference type="PROSITE" id="PS51192"/>
    </source>
</evidence>
<dbReference type="Gene3D" id="6.10.250.2460">
    <property type="match status" value="1"/>
</dbReference>
<dbReference type="SMART" id="SM00487">
    <property type="entry name" value="DEXDc"/>
    <property type="match status" value="1"/>
</dbReference>
<dbReference type="PROSITE" id="PS51192">
    <property type="entry name" value="HELICASE_ATP_BIND_1"/>
    <property type="match status" value="1"/>
</dbReference>
<protein>
    <recommendedName>
        <fullName evidence="13">ATP-dependent DNA helicase</fullName>
        <ecNumber evidence="13">5.6.2.4</ecNumber>
    </recommendedName>
</protein>
<dbReference type="PANTHER" id="PTHR13710:SF152">
    <property type="entry name" value="ATP-DEPENDENT DNA HELICASE Q5"/>
    <property type="match status" value="1"/>
</dbReference>
<dbReference type="PANTHER" id="PTHR13710">
    <property type="entry name" value="DNA HELICASE RECQ FAMILY MEMBER"/>
    <property type="match status" value="1"/>
</dbReference>
<dbReference type="InterPro" id="IPR004589">
    <property type="entry name" value="DNA_helicase_ATP-dep_RecQ"/>
</dbReference>
<dbReference type="GO" id="GO:0016787">
    <property type="term" value="F:hydrolase activity"/>
    <property type="evidence" value="ECO:0007669"/>
    <property type="project" value="UniProtKB-KW"/>
</dbReference>
<comment type="catalytic activity">
    <reaction evidence="11 13">
        <text>Couples ATP hydrolysis with the unwinding of duplex DNA by translocating in the 3'-5' direction.</text>
        <dbReference type="EC" id="5.6.2.4"/>
    </reaction>
</comment>
<dbReference type="InterPro" id="IPR014001">
    <property type="entry name" value="Helicase_ATP-bd"/>
</dbReference>
<evidence type="ECO:0000256" key="9">
    <source>
        <dbReference type="ARBA" id="ARBA00023235"/>
    </source>
</evidence>
<keyword evidence="3" id="KW-0479">Metal-binding</keyword>
<proteinExistence type="inferred from homology"/>
<comment type="subcellular location">
    <subcellularLocation>
        <location evidence="1 13">Nucleus</location>
    </subcellularLocation>
</comment>
<evidence type="ECO:0000256" key="14">
    <source>
        <dbReference type="SAM" id="MobiDB-lite"/>
    </source>
</evidence>
<dbReference type="CDD" id="cd18794">
    <property type="entry name" value="SF2_C_RecQ"/>
    <property type="match status" value="1"/>
</dbReference>
<evidence type="ECO:0000259" key="16">
    <source>
        <dbReference type="PROSITE" id="PS51194"/>
    </source>
</evidence>
<evidence type="ECO:0000256" key="13">
    <source>
        <dbReference type="RuleBase" id="RU364117"/>
    </source>
</evidence>
<feature type="domain" description="Helicase ATP-binding" evidence="15">
    <location>
        <begin position="29"/>
        <end position="204"/>
    </location>
</feature>
<evidence type="ECO:0000256" key="10">
    <source>
        <dbReference type="ARBA" id="ARBA00023242"/>
    </source>
</evidence>
<dbReference type="GO" id="GO:0003677">
    <property type="term" value="F:DNA binding"/>
    <property type="evidence" value="ECO:0007669"/>
    <property type="project" value="UniProtKB-KW"/>
</dbReference>
<sequence length="578" mass="66446">MATETKVKECLKKFGFEKFRSDIQEKAILSIINGHSDVFISFPTGAGKSLCYQFPAVYKEDGLSLVISPLLALIQDQVKALNDKQIVARTLNSTLSQQEKKIVLGDLMQRQPTTRLLYITPELAATQSFLSIIKRVHQRKLINYLIIDEAHCVSQWGHDYRPDYLKLGTLHDELNNVPCIAVTATASKQVIDDIYSSLHLRQPILEFKSSVFRPNLFYDIQFKELLDDPFINLCQFIDETKKISTNMQSISGIIYCRTRDSCSDLSNKLTQTGKYGSVKAYHAGITNEKRIQIQNDWMNGLISIICATISFGMGIDKGDVRFVVHWDLAKSISGYYQESGRAGRDGKRSYCRMYYSARERDTQLFLINREINDKKIADEQKTSMLNGFNSLVQYCEEVKCRHLVICNYFGDMSMKPCETMCDVCTQRELVSINLQNLKKKKFDKTINRNSTNRIIHRNEGSEEQYEGGRLGNRRDEREYHGTNNDDDNDYRHDNNTETAKLATKLVFNELKRRGAAMEIKPKTWTAASANCPLIDPTNRKIPNVTIQLREHVCRKLKEVLVENIEKHFTNDETQRITQ</sequence>
<dbReference type="InterPro" id="IPR032284">
    <property type="entry name" value="RecQ_Zn-bd"/>
</dbReference>
<dbReference type="Pfam" id="PF00271">
    <property type="entry name" value="Helicase_C"/>
    <property type="match status" value="1"/>
</dbReference>
<dbReference type="GO" id="GO:0046872">
    <property type="term" value="F:metal ion binding"/>
    <property type="evidence" value="ECO:0007669"/>
    <property type="project" value="UniProtKB-KW"/>
</dbReference>
<feature type="region of interest" description="Disordered" evidence="14">
    <location>
        <begin position="455"/>
        <end position="493"/>
    </location>
</feature>
<evidence type="ECO:0000256" key="1">
    <source>
        <dbReference type="ARBA" id="ARBA00004123"/>
    </source>
</evidence>
<evidence type="ECO:0000256" key="12">
    <source>
        <dbReference type="ARBA" id="ARBA00049360"/>
    </source>
</evidence>
<evidence type="ECO:0000256" key="6">
    <source>
        <dbReference type="ARBA" id="ARBA00022806"/>
    </source>
</evidence>
<evidence type="ECO:0000313" key="18">
    <source>
        <dbReference type="Proteomes" id="UP000663874"/>
    </source>
</evidence>
<organism evidence="17 18">
    <name type="scientific">Rotaria sordida</name>
    <dbReference type="NCBI Taxonomy" id="392033"/>
    <lineage>
        <taxon>Eukaryota</taxon>
        <taxon>Metazoa</taxon>
        <taxon>Spiralia</taxon>
        <taxon>Gnathifera</taxon>
        <taxon>Rotifera</taxon>
        <taxon>Eurotatoria</taxon>
        <taxon>Bdelloidea</taxon>
        <taxon>Philodinida</taxon>
        <taxon>Philodinidae</taxon>
        <taxon>Rotaria</taxon>
    </lineage>
</organism>
<dbReference type="GO" id="GO:0000724">
    <property type="term" value="P:double-strand break repair via homologous recombination"/>
    <property type="evidence" value="ECO:0007669"/>
    <property type="project" value="TreeGrafter"/>
</dbReference>
<evidence type="ECO:0000256" key="11">
    <source>
        <dbReference type="ARBA" id="ARBA00034617"/>
    </source>
</evidence>
<keyword evidence="4 13" id="KW-0547">Nucleotide-binding</keyword>
<dbReference type="AlphaFoldDB" id="A0A819DFR8"/>
<dbReference type="FunFam" id="3.40.50.300:FF:000444">
    <property type="entry name" value="ATP-dependent DNA helicase"/>
    <property type="match status" value="1"/>
</dbReference>
<evidence type="ECO:0000256" key="7">
    <source>
        <dbReference type="ARBA" id="ARBA00022840"/>
    </source>
</evidence>
<dbReference type="GO" id="GO:0005524">
    <property type="term" value="F:ATP binding"/>
    <property type="evidence" value="ECO:0007669"/>
    <property type="project" value="UniProtKB-KW"/>
</dbReference>
<keyword evidence="7 13" id="KW-0067">ATP-binding</keyword>
<reference evidence="17" key="1">
    <citation type="submission" date="2021-02" db="EMBL/GenBank/DDBJ databases">
        <authorList>
            <person name="Nowell W R."/>
        </authorList>
    </citation>
    <scope>NUCLEOTIDE SEQUENCE</scope>
</reference>
<dbReference type="PROSITE" id="PS51194">
    <property type="entry name" value="HELICASE_CTER"/>
    <property type="match status" value="1"/>
</dbReference>
<dbReference type="Pfam" id="PF16124">
    <property type="entry name" value="RecQ_Zn_bind"/>
    <property type="match status" value="1"/>
</dbReference>
<evidence type="ECO:0000313" key="17">
    <source>
        <dbReference type="EMBL" id="CAF3837616.1"/>
    </source>
</evidence>
<dbReference type="EC" id="5.6.2.4" evidence="13"/>
<dbReference type="InterPro" id="IPR001650">
    <property type="entry name" value="Helicase_C-like"/>
</dbReference>
<dbReference type="Pfam" id="PF00270">
    <property type="entry name" value="DEAD"/>
    <property type="match status" value="1"/>
</dbReference>
<comment type="catalytic activity">
    <reaction evidence="12 13">
        <text>ATP + H2O = ADP + phosphate + H(+)</text>
        <dbReference type="Rhea" id="RHEA:13065"/>
        <dbReference type="ChEBI" id="CHEBI:15377"/>
        <dbReference type="ChEBI" id="CHEBI:15378"/>
        <dbReference type="ChEBI" id="CHEBI:30616"/>
        <dbReference type="ChEBI" id="CHEBI:43474"/>
        <dbReference type="ChEBI" id="CHEBI:456216"/>
    </reaction>
</comment>
<dbReference type="GO" id="GO:0005694">
    <property type="term" value="C:chromosome"/>
    <property type="evidence" value="ECO:0007669"/>
    <property type="project" value="TreeGrafter"/>
</dbReference>
<keyword evidence="6 13" id="KW-0347">Helicase</keyword>
<keyword evidence="10 13" id="KW-0539">Nucleus</keyword>
<name>A0A819DFR8_9BILA</name>
<evidence type="ECO:0000256" key="2">
    <source>
        <dbReference type="ARBA" id="ARBA00005446"/>
    </source>
</evidence>
<dbReference type="InterPro" id="IPR027417">
    <property type="entry name" value="P-loop_NTPase"/>
</dbReference>
<dbReference type="GO" id="GO:0005634">
    <property type="term" value="C:nucleus"/>
    <property type="evidence" value="ECO:0007669"/>
    <property type="project" value="UniProtKB-SubCell"/>
</dbReference>